<sequence>MNLFRAELLKLRTTSLWWIFAIILVPLWGVALAYNWLAVEVSFSSPEANMENVGFGSLETVVSGLYTCGQFGGVLLVVLLSAILITSEFFHLTATSTFLTTPRRELVVIAKMATAVVIALTVWLFTTLLNLAAAPLVLSTVDKPSYLGETFVWQAIGLNALAFVLWALLGVGAGVLIRSQIGATITLSVLYVVGTQILTIVFTVLSQTVWEPLMGLRVLVPTLASELLITGPMLPDDPPRWVGGLILLGYAAVTAVLGTLITRRRDVS</sequence>
<feature type="transmembrane region" description="Helical" evidence="1">
    <location>
        <begin position="106"/>
        <end position="131"/>
    </location>
</feature>
<feature type="transmembrane region" description="Helical" evidence="1">
    <location>
        <begin position="151"/>
        <end position="177"/>
    </location>
</feature>
<evidence type="ECO:0000313" key="2">
    <source>
        <dbReference type="EMBL" id="KHD77059.1"/>
    </source>
</evidence>
<dbReference type="Proteomes" id="UP000054537">
    <property type="component" value="Unassembled WGS sequence"/>
</dbReference>
<protein>
    <recommendedName>
        <fullName evidence="4">ABC transporter permease</fullName>
    </recommendedName>
</protein>
<feature type="transmembrane region" description="Helical" evidence="1">
    <location>
        <begin position="189"/>
        <end position="210"/>
    </location>
</feature>
<proteinExistence type="predicted"/>
<feature type="transmembrane region" description="Helical" evidence="1">
    <location>
        <begin position="241"/>
        <end position="262"/>
    </location>
</feature>
<evidence type="ECO:0000313" key="3">
    <source>
        <dbReference type="Proteomes" id="UP000054537"/>
    </source>
</evidence>
<reference evidence="2 3" key="1">
    <citation type="submission" date="2014-10" db="EMBL/GenBank/DDBJ databases">
        <title>Draft genome sequence of Actinoplanes utahensis NRRL 12052.</title>
        <authorList>
            <person name="Velasco-Bucheli B."/>
            <person name="del Cerro C."/>
            <person name="Hormigo D."/>
            <person name="Garcia J.L."/>
            <person name="Acebal C."/>
            <person name="Arroyo M."/>
            <person name="de la Mata I."/>
        </authorList>
    </citation>
    <scope>NUCLEOTIDE SEQUENCE [LARGE SCALE GENOMIC DNA]</scope>
    <source>
        <strain evidence="2 3">NRRL 12052</strain>
    </source>
</reference>
<organism evidence="2 3">
    <name type="scientific">Actinoplanes utahensis</name>
    <dbReference type="NCBI Taxonomy" id="1869"/>
    <lineage>
        <taxon>Bacteria</taxon>
        <taxon>Bacillati</taxon>
        <taxon>Actinomycetota</taxon>
        <taxon>Actinomycetes</taxon>
        <taxon>Micromonosporales</taxon>
        <taxon>Micromonosporaceae</taxon>
        <taxon>Actinoplanes</taxon>
    </lineage>
</organism>
<dbReference type="AlphaFoldDB" id="A0A0A6URJ2"/>
<name>A0A0A6URJ2_ACTUT</name>
<comment type="caution">
    <text evidence="2">The sequence shown here is derived from an EMBL/GenBank/DDBJ whole genome shotgun (WGS) entry which is preliminary data.</text>
</comment>
<evidence type="ECO:0000256" key="1">
    <source>
        <dbReference type="SAM" id="Phobius"/>
    </source>
</evidence>
<dbReference type="eggNOG" id="ENOG5030HQN">
    <property type="taxonomic scope" value="Bacteria"/>
</dbReference>
<keyword evidence="3" id="KW-1185">Reference proteome</keyword>
<feature type="transmembrane region" description="Helical" evidence="1">
    <location>
        <begin position="16"/>
        <end position="37"/>
    </location>
</feature>
<dbReference type="EMBL" id="JRTT01000013">
    <property type="protein sequence ID" value="KHD77059.1"/>
    <property type="molecule type" value="Genomic_DNA"/>
</dbReference>
<accession>A0A0A6URJ2</accession>
<gene>
    <name evidence="2" type="ORF">MB27_13170</name>
</gene>
<feature type="transmembrane region" description="Helical" evidence="1">
    <location>
        <begin position="64"/>
        <end position="85"/>
    </location>
</feature>
<dbReference type="STRING" id="1869.MB27_13170"/>
<dbReference type="OrthoDB" id="5244396at2"/>
<keyword evidence="1" id="KW-0472">Membrane</keyword>
<keyword evidence="1" id="KW-1133">Transmembrane helix</keyword>
<evidence type="ECO:0008006" key="4">
    <source>
        <dbReference type="Google" id="ProtNLM"/>
    </source>
</evidence>
<dbReference type="RefSeq" id="WP_043524666.1">
    <property type="nucleotide sequence ID" value="NZ_BAABKU010000017.1"/>
</dbReference>
<keyword evidence="1" id="KW-0812">Transmembrane</keyword>